<keyword evidence="3" id="KW-1185">Reference proteome</keyword>
<accession>A0A9P7TT19</accession>
<protein>
    <submittedName>
        <fullName evidence="2">Uncharacterized protein</fullName>
    </submittedName>
</protein>
<name>A0A9P7TT19_9HYPO</name>
<proteinExistence type="predicted"/>
<dbReference type="AlphaFoldDB" id="A0A9P7TT19"/>
<keyword evidence="1" id="KW-0732">Signal</keyword>
<evidence type="ECO:0000256" key="1">
    <source>
        <dbReference type="SAM" id="SignalP"/>
    </source>
</evidence>
<evidence type="ECO:0000313" key="3">
    <source>
        <dbReference type="Proteomes" id="UP000732380"/>
    </source>
</evidence>
<feature type="chain" id="PRO_5040231988" evidence="1">
    <location>
        <begin position="17"/>
        <end position="114"/>
    </location>
</feature>
<dbReference type="Proteomes" id="UP000732380">
    <property type="component" value="Unassembled WGS sequence"/>
</dbReference>
<sequence length="114" mass="12614">MHALSLLALLLPLVAANRHKQCDCMSWKSGEDWKHNEMLSYFVCWNDFKGQAKFNFDTKRCEALPGQSIDGDTWEGHCKTAGLGYFPITMDGHMDASGTPLHVDAAAGSCPNRP</sequence>
<gene>
    <name evidence="2" type="ORF">E4U13_004912</name>
</gene>
<feature type="signal peptide" evidence="1">
    <location>
        <begin position="1"/>
        <end position="16"/>
    </location>
</feature>
<organism evidence="2 3">
    <name type="scientific">Claviceps humidiphila</name>
    <dbReference type="NCBI Taxonomy" id="1294629"/>
    <lineage>
        <taxon>Eukaryota</taxon>
        <taxon>Fungi</taxon>
        <taxon>Dikarya</taxon>
        <taxon>Ascomycota</taxon>
        <taxon>Pezizomycotina</taxon>
        <taxon>Sordariomycetes</taxon>
        <taxon>Hypocreomycetidae</taxon>
        <taxon>Hypocreales</taxon>
        <taxon>Clavicipitaceae</taxon>
        <taxon>Claviceps</taxon>
    </lineage>
</organism>
<comment type="caution">
    <text evidence="2">The sequence shown here is derived from an EMBL/GenBank/DDBJ whole genome shotgun (WGS) entry which is preliminary data.</text>
</comment>
<evidence type="ECO:0000313" key="2">
    <source>
        <dbReference type="EMBL" id="KAG6111264.1"/>
    </source>
</evidence>
<dbReference type="EMBL" id="SRQM01000394">
    <property type="protein sequence ID" value="KAG6111264.1"/>
    <property type="molecule type" value="Genomic_DNA"/>
</dbReference>
<reference evidence="2 3" key="1">
    <citation type="journal article" date="2020" name="bioRxiv">
        <title>Whole genome comparisons of ergot fungi reveals the divergence and evolution of species within the genus Claviceps are the result of varying mechanisms driving genome evolution and host range expansion.</title>
        <authorList>
            <person name="Wyka S.A."/>
            <person name="Mondo S.J."/>
            <person name="Liu M."/>
            <person name="Dettman J."/>
            <person name="Nalam V."/>
            <person name="Broders K.D."/>
        </authorList>
    </citation>
    <scope>NUCLEOTIDE SEQUENCE [LARGE SCALE GENOMIC DNA]</scope>
    <source>
        <strain evidence="2 3">LM576</strain>
    </source>
</reference>